<keyword evidence="6" id="KW-1133">Transmembrane helix</keyword>
<dbReference type="GO" id="GO:0005886">
    <property type="term" value="C:plasma membrane"/>
    <property type="evidence" value="ECO:0007669"/>
    <property type="project" value="UniProtKB-SubCell"/>
</dbReference>
<dbReference type="PANTHER" id="PTHR30472">
    <property type="entry name" value="FERRIC ENTEROBACTIN TRANSPORT SYSTEM PERMEASE PROTEIN"/>
    <property type="match status" value="1"/>
</dbReference>
<comment type="subcellular location">
    <subcellularLocation>
        <location evidence="1">Cell membrane</location>
        <topology evidence="1">Multi-pass membrane protein</topology>
    </subcellularLocation>
</comment>
<name>A0A380UJT7_ACIHA</name>
<evidence type="ECO:0000313" key="9">
    <source>
        <dbReference type="Proteomes" id="UP000463868"/>
    </source>
</evidence>
<dbReference type="GO" id="GO:0022857">
    <property type="term" value="F:transmembrane transporter activity"/>
    <property type="evidence" value="ECO:0007669"/>
    <property type="project" value="InterPro"/>
</dbReference>
<evidence type="ECO:0000256" key="6">
    <source>
        <dbReference type="ARBA" id="ARBA00022989"/>
    </source>
</evidence>
<sequence>MRKAKLWIVFLIVLCLALVFVFLNSGLDFDYVIPKRLVRLATIVLGGICVAVSSIVFQTIVGNRILTPSIMGYEAIYLLWQVLLLFVLGTQGLTLLGLNGNFFISLILMLLYSWVIHKWLLPFGRNDVFLLLLLGLVLTMVVGTISQFIQLKISPGEFSVFQGFSYATFNRSQPETLFYSCLAVAVVLWLGRKTLPVLDVLVLGREQAKSLGVDHHRYVSFYLAMIAILVAVSTSLIGPTAFMGVFVANIAYALAGNYKHKLTLPLGCAVTIAIFIAAQILVEHVFNYKTTVSILVNLVCGIYFLTLMVRARGVT</sequence>
<evidence type="ECO:0000256" key="2">
    <source>
        <dbReference type="ARBA" id="ARBA00007935"/>
    </source>
</evidence>
<gene>
    <name evidence="8" type="ORF">AhaeAN43_05905</name>
</gene>
<dbReference type="GO" id="GO:0033214">
    <property type="term" value="P:siderophore-iron import into cell"/>
    <property type="evidence" value="ECO:0007669"/>
    <property type="project" value="TreeGrafter"/>
</dbReference>
<evidence type="ECO:0000256" key="5">
    <source>
        <dbReference type="ARBA" id="ARBA00022692"/>
    </source>
</evidence>
<keyword evidence="5" id="KW-0812">Transmembrane</keyword>
<dbReference type="InterPro" id="IPR037294">
    <property type="entry name" value="ABC_BtuC-like"/>
</dbReference>
<dbReference type="Pfam" id="PF01032">
    <property type="entry name" value="FecCD"/>
    <property type="match status" value="1"/>
</dbReference>
<evidence type="ECO:0000256" key="7">
    <source>
        <dbReference type="ARBA" id="ARBA00023136"/>
    </source>
</evidence>
<dbReference type="InterPro" id="IPR000522">
    <property type="entry name" value="ABC_transptr_permease_BtuC"/>
</dbReference>
<evidence type="ECO:0000256" key="3">
    <source>
        <dbReference type="ARBA" id="ARBA00022448"/>
    </source>
</evidence>
<evidence type="ECO:0000313" key="8">
    <source>
        <dbReference type="EMBL" id="QHI12947.1"/>
    </source>
</evidence>
<keyword evidence="7" id="KW-0472">Membrane</keyword>
<keyword evidence="4" id="KW-1003">Cell membrane</keyword>
<keyword evidence="3" id="KW-0813">Transport</keyword>
<dbReference type="RefSeq" id="WP_005089772.1">
    <property type="nucleotide sequence ID" value="NZ_CP031972.1"/>
</dbReference>
<reference evidence="8 9" key="1">
    <citation type="submission" date="2018-08" db="EMBL/GenBank/DDBJ databases">
        <title>Analysis of the genomic diversity of Mexican Acinetobacter haemolyticus clinical isolates.</title>
        <authorList>
            <person name="Castro-Jaimes S."/>
            <person name="Cevallos M.A."/>
        </authorList>
    </citation>
    <scope>NUCLEOTIDE SEQUENCE [LARGE SCALE GENOMIC DNA]</scope>
    <source>
        <strain evidence="8 9">AN43</strain>
    </source>
</reference>
<organism evidence="8 9">
    <name type="scientific">Acinetobacter haemolyticus</name>
    <dbReference type="NCBI Taxonomy" id="29430"/>
    <lineage>
        <taxon>Bacteria</taxon>
        <taxon>Pseudomonadati</taxon>
        <taxon>Pseudomonadota</taxon>
        <taxon>Gammaproteobacteria</taxon>
        <taxon>Moraxellales</taxon>
        <taxon>Moraxellaceae</taxon>
        <taxon>Acinetobacter</taxon>
    </lineage>
</organism>
<dbReference type="PANTHER" id="PTHR30472:SF19">
    <property type="entry name" value="PETROBACTIN IMPORT SYSTEM PERMEASE PROTEIN YCLO"/>
    <property type="match status" value="1"/>
</dbReference>
<dbReference type="Proteomes" id="UP000463868">
    <property type="component" value="Chromosome"/>
</dbReference>
<evidence type="ECO:0000256" key="1">
    <source>
        <dbReference type="ARBA" id="ARBA00004651"/>
    </source>
</evidence>
<proteinExistence type="inferred from homology"/>
<protein>
    <submittedName>
        <fullName evidence="8">Iron ABC transporter permease</fullName>
    </submittedName>
</protein>
<evidence type="ECO:0000256" key="4">
    <source>
        <dbReference type="ARBA" id="ARBA00022475"/>
    </source>
</evidence>
<dbReference type="Gene3D" id="1.10.3470.10">
    <property type="entry name" value="ABC transporter involved in vitamin B12 uptake, BtuC"/>
    <property type="match status" value="1"/>
</dbReference>
<dbReference type="AlphaFoldDB" id="A0A380UJT7"/>
<accession>A0A380UJT7</accession>
<dbReference type="EMBL" id="CP031976">
    <property type="protein sequence ID" value="QHI12947.1"/>
    <property type="molecule type" value="Genomic_DNA"/>
</dbReference>
<dbReference type="SUPFAM" id="SSF81345">
    <property type="entry name" value="ABC transporter involved in vitamin B12 uptake, BtuC"/>
    <property type="match status" value="1"/>
</dbReference>
<comment type="similarity">
    <text evidence="2">Belongs to the binding-protein-dependent transport system permease family. FecCD subfamily.</text>
</comment>